<keyword evidence="2" id="KW-1185">Reference proteome</keyword>
<reference evidence="1 2" key="1">
    <citation type="submission" date="2014-08" db="EMBL/GenBank/DDBJ databases">
        <title>Porphyromonas gingivicanis strain:COT-022_OH1391 Genome sequencing.</title>
        <authorList>
            <person name="Wallis C."/>
            <person name="Deusch O."/>
            <person name="O'Flynn C."/>
            <person name="Davis I."/>
            <person name="Jospin G."/>
            <person name="Darling A.E."/>
            <person name="Coil D.A."/>
            <person name="Alexiev A."/>
            <person name="Horsfall A."/>
            <person name="Kirkwood N."/>
            <person name="Harris S."/>
            <person name="Eisen J.A."/>
        </authorList>
    </citation>
    <scope>NUCLEOTIDE SEQUENCE [LARGE SCALE GENOMIC DNA]</scope>
    <source>
        <strain evidence="2">COT-022 OH1391</strain>
    </source>
</reference>
<comment type="caution">
    <text evidence="1">The sequence shown here is derived from an EMBL/GenBank/DDBJ whole genome shotgun (WGS) entry which is preliminary data.</text>
</comment>
<dbReference type="EMBL" id="JQZW01000012">
    <property type="protein sequence ID" value="KGN97504.1"/>
    <property type="molecule type" value="Genomic_DNA"/>
</dbReference>
<dbReference type="AlphaFoldDB" id="A0A0A2GAM3"/>
<dbReference type="OrthoDB" id="5464618at2"/>
<protein>
    <submittedName>
        <fullName evidence="1">Uncharacterized protein</fullName>
    </submittedName>
</protein>
<accession>A0A0A2GAM3</accession>
<evidence type="ECO:0000313" key="2">
    <source>
        <dbReference type="Proteomes" id="UP000030134"/>
    </source>
</evidence>
<dbReference type="Proteomes" id="UP000030134">
    <property type="component" value="Unassembled WGS sequence"/>
</dbReference>
<organism evidence="1 2">
    <name type="scientific">Porphyromonas gingivicanis</name>
    <dbReference type="NCBI Taxonomy" id="266762"/>
    <lineage>
        <taxon>Bacteria</taxon>
        <taxon>Pseudomonadati</taxon>
        <taxon>Bacteroidota</taxon>
        <taxon>Bacteroidia</taxon>
        <taxon>Bacteroidales</taxon>
        <taxon>Porphyromonadaceae</taxon>
        <taxon>Porphyromonas</taxon>
    </lineage>
</organism>
<name>A0A0A2GAM3_9PORP</name>
<sequence>MKETQLLEKIFRQLFRRGGHGVHSPFVFNLLTRVVEERALYAAYQEILGLPSDTFISKMKVKEREALLLYRIMVHYPISQVLYKGEFLPFLRLLSLKPAIVEGGEEHHAYGPYSKEEIFRLIIVDEEKDLPSPKGLWQEPTIFYLSTSKRKYAKEWCIHFYELMPYGVEVDLLYSKLWIITPNLFKQRYKSIV</sequence>
<dbReference type="STRING" id="266762.HQ36_06310"/>
<proteinExistence type="predicted"/>
<evidence type="ECO:0000313" key="1">
    <source>
        <dbReference type="EMBL" id="KGN97504.1"/>
    </source>
</evidence>
<gene>
    <name evidence="1" type="ORF">HQ36_06310</name>
</gene>
<dbReference type="RefSeq" id="WP_036884508.1">
    <property type="nucleotide sequence ID" value="NZ_JQZW01000012.1"/>
</dbReference>